<proteinExistence type="inferred from homology"/>
<evidence type="ECO:0000259" key="4">
    <source>
        <dbReference type="PROSITE" id="PS51820"/>
    </source>
</evidence>
<dbReference type="Gene3D" id="2.60.120.260">
    <property type="entry name" value="Galactose-binding domain-like"/>
    <property type="match status" value="1"/>
</dbReference>
<evidence type="ECO:0000256" key="3">
    <source>
        <dbReference type="SAM" id="MobiDB-lite"/>
    </source>
</evidence>
<dbReference type="InterPro" id="IPR036881">
    <property type="entry name" value="Glyco_hydro_3_C_sf"/>
</dbReference>
<feature type="domain" description="PA14" evidence="4">
    <location>
        <begin position="414"/>
        <end position="577"/>
    </location>
</feature>
<dbReference type="Gene3D" id="2.60.40.10">
    <property type="entry name" value="Immunoglobulins"/>
    <property type="match status" value="1"/>
</dbReference>
<dbReference type="GO" id="GO:0005975">
    <property type="term" value="P:carbohydrate metabolic process"/>
    <property type="evidence" value="ECO:0007669"/>
    <property type="project" value="InterPro"/>
</dbReference>
<dbReference type="PROSITE" id="PS51820">
    <property type="entry name" value="PA14"/>
    <property type="match status" value="1"/>
</dbReference>
<dbReference type="InterPro" id="IPR001764">
    <property type="entry name" value="Glyco_hydro_3_N"/>
</dbReference>
<dbReference type="Gene3D" id="3.20.20.300">
    <property type="entry name" value="Glycoside hydrolase, family 3, N-terminal domain"/>
    <property type="match status" value="1"/>
</dbReference>
<dbReference type="Pfam" id="PF14310">
    <property type="entry name" value="Fn3-like"/>
    <property type="match status" value="1"/>
</dbReference>
<protein>
    <recommendedName>
        <fullName evidence="4">PA14 domain-containing protein</fullName>
    </recommendedName>
</protein>
<gene>
    <name evidence="5" type="ORF">AQJ54_41515</name>
</gene>
<keyword evidence="2" id="KW-0378">Hydrolase</keyword>
<comment type="similarity">
    <text evidence="1">Belongs to the glycosyl hydrolase 3 family.</text>
</comment>
<dbReference type="Pfam" id="PF01915">
    <property type="entry name" value="Glyco_hydro_3_C"/>
    <property type="match status" value="1"/>
</dbReference>
<feature type="region of interest" description="Disordered" evidence="3">
    <location>
        <begin position="1"/>
        <end position="21"/>
    </location>
</feature>
<dbReference type="PRINTS" id="PR00133">
    <property type="entry name" value="GLHYDRLASE3"/>
</dbReference>
<dbReference type="InterPro" id="IPR013783">
    <property type="entry name" value="Ig-like_fold"/>
</dbReference>
<dbReference type="SUPFAM" id="SSF52279">
    <property type="entry name" value="Beta-D-glucan exohydrolase, C-terminal domain"/>
    <property type="match status" value="1"/>
</dbReference>
<accession>A0A117QWQ3</accession>
<dbReference type="InterPro" id="IPR002772">
    <property type="entry name" value="Glyco_hydro_3_C"/>
</dbReference>
<dbReference type="RefSeq" id="WP_062019149.1">
    <property type="nucleotide sequence ID" value="NZ_KQ948176.1"/>
</dbReference>
<dbReference type="SMART" id="SM01217">
    <property type="entry name" value="Fn3_like"/>
    <property type="match status" value="1"/>
</dbReference>
<evidence type="ECO:0000313" key="5">
    <source>
        <dbReference type="EMBL" id="KUN58528.1"/>
    </source>
</evidence>
<dbReference type="EMBL" id="LMWV01000045">
    <property type="protein sequence ID" value="KUN58528.1"/>
    <property type="molecule type" value="Genomic_DNA"/>
</dbReference>
<dbReference type="InterPro" id="IPR026891">
    <property type="entry name" value="Fn3-like"/>
</dbReference>
<dbReference type="GO" id="GO:0004553">
    <property type="term" value="F:hydrolase activity, hydrolyzing O-glycosyl compounds"/>
    <property type="evidence" value="ECO:0007669"/>
    <property type="project" value="InterPro"/>
</dbReference>
<dbReference type="Proteomes" id="UP000054375">
    <property type="component" value="Unassembled WGS sequence"/>
</dbReference>
<name>A0A117PKH5_9ACTN</name>
<dbReference type="InterPro" id="IPR017853">
    <property type="entry name" value="GH"/>
</dbReference>
<dbReference type="SUPFAM" id="SSF51445">
    <property type="entry name" value="(Trans)glycosidases"/>
    <property type="match status" value="1"/>
</dbReference>
<dbReference type="PANTHER" id="PTHR42715:SF10">
    <property type="entry name" value="BETA-GLUCOSIDASE"/>
    <property type="match status" value="1"/>
</dbReference>
<dbReference type="AlphaFoldDB" id="A0A117PKH5"/>
<dbReference type="InterPro" id="IPR036962">
    <property type="entry name" value="Glyco_hydro_3_N_sf"/>
</dbReference>
<dbReference type="Gene3D" id="3.40.50.1700">
    <property type="entry name" value="Glycoside hydrolase family 3 C-terminal domain"/>
    <property type="match status" value="1"/>
</dbReference>
<dbReference type="PANTHER" id="PTHR42715">
    <property type="entry name" value="BETA-GLUCOSIDASE"/>
    <property type="match status" value="1"/>
</dbReference>
<dbReference type="InterPro" id="IPR050288">
    <property type="entry name" value="Cellulose_deg_GH3"/>
</dbReference>
<keyword evidence="6" id="KW-1185">Reference proteome</keyword>
<sequence length="844" mass="89579">MHREFPMPRDDTTVHGSTERCADGRPSWLDKSLSAEDRVAAIMEDLEFDELVSIVCHNFTPFLERGVPTPSYTDGPCGLRDVEGGTALPVGIALAATFDPAEAYDYGRVLAAEVKHADRNCLLGPSLDIARDPSGGRLPEGFGEAPELVACIGEAYVHGVQDNGVLVMVKHFVANNFETRRTGWGPLSERSDSVDVRLEKAALWETYLWPFHRVAQAGAGAFMGSYNRLNGRYTCESGDLLDIPRIRWNWPGFFMPDYIFAVRDVESAWRAGLDLPGLGGDFGRTAEMVRRSGIDPAASVRRIAQAMIASGAADSVRATSSGCASTTSHRGLARRVATRGAVLLKNAGGSLPLDGTVGSIAVVGPSGLDALYVMGGSASVPLEEDRVVTPLAGLQARAAERVRVAVAQGSLGDAPLPDVPAEVLTTPDRGSAGVELVVSYEDEQGVERERREILPTMSLVGAPEGVTGPWTARLRTMLTAEEGGEYRLSLLVAGHAELAVNGTIIMAGAREAIRFLGGPLLPLQAVVDLPAGQATLLELTYELGPAVEPAEVDPAPGVRLGWQHIAALHEEAAAVAAGCDAAIVIVNAASGEGMDRTGLGLPGDQDVLVERIAAVNPRTIVVLNTPGAVLMPWIDKVGAVLEMWYPGEQFGHALADIVFGDVAPGGRLPVTFPVATSDLPGRSDTGSSPEAVAYDEGTLVGYRNLAAADKPALFPFGHGLSYGVHESELIGAHVEGTSVRLRLRVSETSGRPADATIQVYVRPEAWDTEPRRLVAFRRVPLAPHERAEVTVVVESHAWLSYDDGADDLVPRDGTFELTVADDAEDPGIAISMHRADGALSVLHH</sequence>
<comment type="caution">
    <text evidence="5">The sequence shown here is derived from an EMBL/GenBank/DDBJ whole genome shotgun (WGS) entry which is preliminary data.</text>
</comment>
<evidence type="ECO:0000256" key="1">
    <source>
        <dbReference type="ARBA" id="ARBA00005336"/>
    </source>
</evidence>
<dbReference type="Pfam" id="PF00933">
    <property type="entry name" value="Glyco_hydro_3"/>
    <property type="match status" value="1"/>
</dbReference>
<evidence type="ECO:0000256" key="2">
    <source>
        <dbReference type="ARBA" id="ARBA00022801"/>
    </source>
</evidence>
<evidence type="ECO:0000313" key="6">
    <source>
        <dbReference type="Proteomes" id="UP000054375"/>
    </source>
</evidence>
<accession>A0A117PKH5</accession>
<reference evidence="5 6" key="1">
    <citation type="submission" date="2015-10" db="EMBL/GenBank/DDBJ databases">
        <title>Draft genome sequence of Streptomyces griseorubiginosus DSM 40469, type strain for the species Streptomyces griseorubiginosus.</title>
        <authorList>
            <person name="Ruckert C."/>
            <person name="Winkler A."/>
            <person name="Kalinowski J."/>
            <person name="Kampfer P."/>
            <person name="Glaeser S."/>
        </authorList>
    </citation>
    <scope>NUCLEOTIDE SEQUENCE [LARGE SCALE GENOMIC DNA]</scope>
    <source>
        <strain evidence="5 6">DSM 40469</strain>
    </source>
</reference>
<organism evidence="5 6">
    <name type="scientific">Streptomyces griseorubiginosus</name>
    <dbReference type="NCBI Taxonomy" id="67304"/>
    <lineage>
        <taxon>Bacteria</taxon>
        <taxon>Bacillati</taxon>
        <taxon>Actinomycetota</taxon>
        <taxon>Actinomycetes</taxon>
        <taxon>Kitasatosporales</taxon>
        <taxon>Streptomycetaceae</taxon>
        <taxon>Streptomyces</taxon>
    </lineage>
</organism>
<dbReference type="InterPro" id="IPR037524">
    <property type="entry name" value="PA14/GLEYA"/>
</dbReference>